<proteinExistence type="predicted"/>
<dbReference type="EMBL" id="LAZR01002453">
    <property type="protein sequence ID" value="KKN29861.1"/>
    <property type="molecule type" value="Genomic_DNA"/>
</dbReference>
<organism evidence="1">
    <name type="scientific">marine sediment metagenome</name>
    <dbReference type="NCBI Taxonomy" id="412755"/>
    <lineage>
        <taxon>unclassified sequences</taxon>
        <taxon>metagenomes</taxon>
        <taxon>ecological metagenomes</taxon>
    </lineage>
</organism>
<protein>
    <submittedName>
        <fullName evidence="1">Uncharacterized protein</fullName>
    </submittedName>
</protein>
<reference evidence="1" key="1">
    <citation type="journal article" date="2015" name="Nature">
        <title>Complex archaea that bridge the gap between prokaryotes and eukaryotes.</title>
        <authorList>
            <person name="Spang A."/>
            <person name="Saw J.H."/>
            <person name="Jorgensen S.L."/>
            <person name="Zaremba-Niedzwiedzka K."/>
            <person name="Martijn J."/>
            <person name="Lind A.E."/>
            <person name="van Eijk R."/>
            <person name="Schleper C."/>
            <person name="Guy L."/>
            <person name="Ettema T.J."/>
        </authorList>
    </citation>
    <scope>NUCLEOTIDE SEQUENCE</scope>
</reference>
<evidence type="ECO:0000313" key="1">
    <source>
        <dbReference type="EMBL" id="KKN29861.1"/>
    </source>
</evidence>
<name>A0A0F9RY57_9ZZZZ</name>
<sequence length="353" mass="39108">MAKTFATLMDEIQSDLGDDTTTYTDAKVTIQLEKALRKISDLKPRVVQYTYELESRTGTATSTLSTWLVDTAAQFIVANDVGKVIYNTDDRTWAKVISNGANSTTQLNLSKDIMASGESYKMFNEKCWSNKQIYLGDIPDYVGENHGVIALEYKTLKDPRKYRTFKVEGDILTLDITSDPPDSSDSDADIEVFVWMERKHQVTQQTITTLYVDLGAGYSAGDTAILVDYDGGAVTGTIKAGTNFTIHETRGDYITTADATFSNNEVTLQIFPALQNDIADNKTVWLMKSSLDDILERLAVEIGASYCALALQANAVSIGGQNVYARYETKLAIALSELRSLTPLRTKRTWPKD</sequence>
<dbReference type="AlphaFoldDB" id="A0A0F9RY57"/>
<gene>
    <name evidence="1" type="ORF">LCGC14_0839900</name>
</gene>
<comment type="caution">
    <text evidence="1">The sequence shown here is derived from an EMBL/GenBank/DDBJ whole genome shotgun (WGS) entry which is preliminary data.</text>
</comment>
<accession>A0A0F9RY57</accession>